<reference evidence="3" key="1">
    <citation type="submission" date="2025-08" db="UniProtKB">
        <authorList>
            <consortium name="RefSeq"/>
        </authorList>
    </citation>
    <scope>IDENTIFICATION</scope>
    <source>
        <tissue evidence="3">Muscle</tissue>
    </source>
</reference>
<feature type="region of interest" description="Disordered" evidence="1">
    <location>
        <begin position="203"/>
        <end position="337"/>
    </location>
</feature>
<keyword evidence="2" id="KW-1185">Reference proteome</keyword>
<gene>
    <name evidence="3" type="primary">LOC106475399</name>
</gene>
<dbReference type="Proteomes" id="UP000694941">
    <property type="component" value="Unplaced"/>
</dbReference>
<dbReference type="GeneID" id="106475399"/>
<evidence type="ECO:0000313" key="3">
    <source>
        <dbReference type="RefSeq" id="XP_013791537.1"/>
    </source>
</evidence>
<proteinExistence type="predicted"/>
<feature type="compositionally biased region" description="Basic and acidic residues" evidence="1">
    <location>
        <begin position="203"/>
        <end position="220"/>
    </location>
</feature>
<name>A0ABM1BZD2_LIMPO</name>
<protein>
    <submittedName>
        <fullName evidence="3">Uncharacterized protein LOC106475399</fullName>
    </submittedName>
</protein>
<evidence type="ECO:0000256" key="1">
    <source>
        <dbReference type="SAM" id="MobiDB-lite"/>
    </source>
</evidence>
<dbReference type="RefSeq" id="XP_013791537.1">
    <property type="nucleotide sequence ID" value="XM_013936083.2"/>
</dbReference>
<evidence type="ECO:0000313" key="2">
    <source>
        <dbReference type="Proteomes" id="UP000694941"/>
    </source>
</evidence>
<sequence>MSGVHFLVDVEGGASVPLSPRDDNAVGMALDFDPLSFEFNEYTSNSTNTKVEYTRTVEVSQDVSSKLVDLDTFDPFVSASLEPDQFLAEEERRKDSENFCMHEKEVEYSYEDGLDFHQEFEVGFDSSIPPDSLEVSSCQELEDGQFQHLSAKKETIFYTEPDCPVVTMTTTSVVENVQQASFEKEQEEGLEFERETDDLLQAEPDHLGDHSDQDVEKRSVSSENSDQDVERHSVSLENSDQDVERRSVSSENSDQDVERRSVSSENSDQDVERRSVSLENSDQDVERRSVSLENSDQDVERRSVSLENSDQDAERRSVSSENNLEMGESNMEDQYRGDIMLDRGDAETARTEKLEEVDQEMLQQTTREEETLVSVSKLKTMDVASEEDDVQSETVVDLEGLKSTYIQQAQDDSVSPTRDLITTGISVKTLSTSFTSEQDDDTTRDLEVIDTGISVSQLKSSLTEQQEECVEKEPLEDVKPSIDRAKATLTFSQV</sequence>
<accession>A0ABM1BZD2</accession>
<organism evidence="2 3">
    <name type="scientific">Limulus polyphemus</name>
    <name type="common">Atlantic horseshoe crab</name>
    <dbReference type="NCBI Taxonomy" id="6850"/>
    <lineage>
        <taxon>Eukaryota</taxon>
        <taxon>Metazoa</taxon>
        <taxon>Ecdysozoa</taxon>
        <taxon>Arthropoda</taxon>
        <taxon>Chelicerata</taxon>
        <taxon>Merostomata</taxon>
        <taxon>Xiphosura</taxon>
        <taxon>Limulidae</taxon>
        <taxon>Limulus</taxon>
    </lineage>
</organism>